<feature type="compositionally biased region" description="Basic residues" evidence="1">
    <location>
        <begin position="143"/>
        <end position="157"/>
    </location>
</feature>
<evidence type="ECO:0000313" key="2">
    <source>
        <dbReference type="EMBL" id="KAK4065986.1"/>
    </source>
</evidence>
<name>A0AAE1LXY0_9HYPO</name>
<accession>A0AAE1LXY0</accession>
<organism evidence="2 3">
    <name type="scientific">Trichoderma aggressivum f. europaeum</name>
    <dbReference type="NCBI Taxonomy" id="173218"/>
    <lineage>
        <taxon>Eukaryota</taxon>
        <taxon>Fungi</taxon>
        <taxon>Dikarya</taxon>
        <taxon>Ascomycota</taxon>
        <taxon>Pezizomycotina</taxon>
        <taxon>Sordariomycetes</taxon>
        <taxon>Hypocreomycetidae</taxon>
        <taxon>Hypocreales</taxon>
        <taxon>Hypocreaceae</taxon>
        <taxon>Trichoderma</taxon>
    </lineage>
</organism>
<dbReference type="RefSeq" id="XP_062752705.1">
    <property type="nucleotide sequence ID" value="XM_062903125.1"/>
</dbReference>
<feature type="region of interest" description="Disordered" evidence="1">
    <location>
        <begin position="128"/>
        <end position="163"/>
    </location>
</feature>
<proteinExistence type="predicted"/>
<evidence type="ECO:0000256" key="1">
    <source>
        <dbReference type="SAM" id="MobiDB-lite"/>
    </source>
</evidence>
<keyword evidence="3" id="KW-1185">Reference proteome</keyword>
<dbReference type="EMBL" id="JAWRVG010000040">
    <property type="protein sequence ID" value="KAK4065986.1"/>
    <property type="molecule type" value="Genomic_DNA"/>
</dbReference>
<dbReference type="GeneID" id="87923030"/>
<feature type="region of interest" description="Disordered" evidence="1">
    <location>
        <begin position="51"/>
        <end position="97"/>
    </location>
</feature>
<evidence type="ECO:0000313" key="3">
    <source>
        <dbReference type="Proteomes" id="UP001273209"/>
    </source>
</evidence>
<feature type="compositionally biased region" description="Polar residues" evidence="1">
    <location>
        <begin position="51"/>
        <end position="60"/>
    </location>
</feature>
<feature type="compositionally biased region" description="Basic and acidic residues" evidence="1">
    <location>
        <begin position="73"/>
        <end position="92"/>
    </location>
</feature>
<reference evidence="2" key="1">
    <citation type="submission" date="2023-11" db="EMBL/GenBank/DDBJ databases">
        <title>The genome sequences of three competitors of mushroom-forming fungi.</title>
        <authorList>
            <person name="Beijen E."/>
            <person name="Ohm R.A."/>
        </authorList>
    </citation>
    <scope>NUCLEOTIDE SEQUENCE</scope>
    <source>
        <strain evidence="2">CBS 100526</strain>
    </source>
</reference>
<dbReference type="AlphaFoldDB" id="A0AAE1LXY0"/>
<sequence>MVFTVEMASNSSFSSLLAEFCNMEQFEPEAPREDVLQHGEEMQDVMMASMQQEDASQETGQPCEKVEQGSNGVEERTNKEPHVECTPVKDEGEGTWQGQWETVFPKSKAVARDLWYGVKGLGQSLLQSSHSNYSSTTEQPAPAKRRGCRGGRRRKSRKESEEDDWVVVADDFDILVFLDD</sequence>
<dbReference type="Proteomes" id="UP001273209">
    <property type="component" value="Unassembled WGS sequence"/>
</dbReference>
<protein>
    <submittedName>
        <fullName evidence="2">Uncharacterized protein</fullName>
    </submittedName>
</protein>
<comment type="caution">
    <text evidence="2">The sequence shown here is derived from an EMBL/GenBank/DDBJ whole genome shotgun (WGS) entry which is preliminary data.</text>
</comment>
<gene>
    <name evidence="2" type="ORF">Triagg1_8295</name>
</gene>